<evidence type="ECO:0000313" key="1">
    <source>
        <dbReference type="EMBL" id="GFO23710.1"/>
    </source>
</evidence>
<name>A0AAV4BTC5_9GAST</name>
<dbReference type="AlphaFoldDB" id="A0AAV4BTC5"/>
<keyword evidence="2" id="KW-1185">Reference proteome</keyword>
<accession>A0AAV4BTC5</accession>
<protein>
    <submittedName>
        <fullName evidence="1">Uncharacterized protein</fullName>
    </submittedName>
</protein>
<evidence type="ECO:0000313" key="2">
    <source>
        <dbReference type="Proteomes" id="UP000735302"/>
    </source>
</evidence>
<proteinExistence type="predicted"/>
<comment type="caution">
    <text evidence="1">The sequence shown here is derived from an EMBL/GenBank/DDBJ whole genome shotgun (WGS) entry which is preliminary data.</text>
</comment>
<dbReference type="EMBL" id="BLXT01005511">
    <property type="protein sequence ID" value="GFO23710.1"/>
    <property type="molecule type" value="Genomic_DNA"/>
</dbReference>
<organism evidence="1 2">
    <name type="scientific">Plakobranchus ocellatus</name>
    <dbReference type="NCBI Taxonomy" id="259542"/>
    <lineage>
        <taxon>Eukaryota</taxon>
        <taxon>Metazoa</taxon>
        <taxon>Spiralia</taxon>
        <taxon>Lophotrochozoa</taxon>
        <taxon>Mollusca</taxon>
        <taxon>Gastropoda</taxon>
        <taxon>Heterobranchia</taxon>
        <taxon>Euthyneura</taxon>
        <taxon>Panpulmonata</taxon>
        <taxon>Sacoglossa</taxon>
        <taxon>Placobranchoidea</taxon>
        <taxon>Plakobranchidae</taxon>
        <taxon>Plakobranchus</taxon>
    </lineage>
</organism>
<sequence>MKDAMTVEEYTSLKAQLTEVSSQPIVAYFEANWFSKPERLTGRMEWASFMLQPPTTFAVLDKWQGHLRTNTELWSYYPKKICSCMSLLGDQDFEDKYLQLTSLFSPWRGDFVDVPGFPSTLVCDSLSLPLDVFSAPLHQDDLSQPHDAPSFVPLLQDGVSRTLDAPSSKALSASSSDPAPSFSQVVLQPMRVKGRPNSQNIFRLSQVAKGKPEV</sequence>
<gene>
    <name evidence="1" type="ORF">PoB_005021500</name>
</gene>
<reference evidence="1 2" key="1">
    <citation type="journal article" date="2021" name="Elife">
        <title>Chloroplast acquisition without the gene transfer in kleptoplastic sea slugs, Plakobranchus ocellatus.</title>
        <authorList>
            <person name="Maeda T."/>
            <person name="Takahashi S."/>
            <person name="Yoshida T."/>
            <person name="Shimamura S."/>
            <person name="Takaki Y."/>
            <person name="Nagai Y."/>
            <person name="Toyoda A."/>
            <person name="Suzuki Y."/>
            <person name="Arimoto A."/>
            <person name="Ishii H."/>
            <person name="Satoh N."/>
            <person name="Nishiyama T."/>
            <person name="Hasebe M."/>
            <person name="Maruyama T."/>
            <person name="Minagawa J."/>
            <person name="Obokata J."/>
            <person name="Shigenobu S."/>
        </authorList>
    </citation>
    <scope>NUCLEOTIDE SEQUENCE [LARGE SCALE GENOMIC DNA]</scope>
</reference>
<dbReference type="Proteomes" id="UP000735302">
    <property type="component" value="Unassembled WGS sequence"/>
</dbReference>